<evidence type="ECO:0000313" key="1">
    <source>
        <dbReference type="EMBL" id="KRX17463.1"/>
    </source>
</evidence>
<sequence length="83" mass="9427">MLMIRRSFSLLVHQCDSCNLASIGQLHHYKRSRNGQLRRRPWIDNHPTTPQALPSGYALGQIKICISPQAMPQGPRRPPQAMP</sequence>
<dbReference type="AlphaFoldDB" id="A0A0V0RSS2"/>
<dbReference type="EMBL" id="JYDL01000087">
    <property type="protein sequence ID" value="KRX17463.1"/>
    <property type="molecule type" value="Genomic_DNA"/>
</dbReference>
<accession>A0A0V0RSS2</accession>
<organism evidence="1 2">
    <name type="scientific">Trichinella nelsoni</name>
    <dbReference type="NCBI Taxonomy" id="6336"/>
    <lineage>
        <taxon>Eukaryota</taxon>
        <taxon>Metazoa</taxon>
        <taxon>Ecdysozoa</taxon>
        <taxon>Nematoda</taxon>
        <taxon>Enoplea</taxon>
        <taxon>Dorylaimia</taxon>
        <taxon>Trichinellida</taxon>
        <taxon>Trichinellidae</taxon>
        <taxon>Trichinella</taxon>
    </lineage>
</organism>
<name>A0A0V0RSS2_9BILA</name>
<protein>
    <submittedName>
        <fullName evidence="1">Uncharacterized protein</fullName>
    </submittedName>
</protein>
<keyword evidence="2" id="KW-1185">Reference proteome</keyword>
<proteinExistence type="predicted"/>
<evidence type="ECO:0000313" key="2">
    <source>
        <dbReference type="Proteomes" id="UP000054630"/>
    </source>
</evidence>
<reference evidence="1 2" key="1">
    <citation type="submission" date="2015-01" db="EMBL/GenBank/DDBJ databases">
        <title>Evolution of Trichinella species and genotypes.</title>
        <authorList>
            <person name="Korhonen P.K."/>
            <person name="Edoardo P."/>
            <person name="Giuseppe L.R."/>
            <person name="Gasser R.B."/>
        </authorList>
    </citation>
    <scope>NUCLEOTIDE SEQUENCE [LARGE SCALE GENOMIC DNA]</scope>
    <source>
        <strain evidence="1">ISS37</strain>
    </source>
</reference>
<gene>
    <name evidence="1" type="ORF">T07_10206</name>
</gene>
<dbReference type="Proteomes" id="UP000054630">
    <property type="component" value="Unassembled WGS sequence"/>
</dbReference>
<comment type="caution">
    <text evidence="1">The sequence shown here is derived from an EMBL/GenBank/DDBJ whole genome shotgun (WGS) entry which is preliminary data.</text>
</comment>